<dbReference type="KEGG" id="psuw:WQ53_07830"/>
<dbReference type="InterPro" id="IPR016032">
    <property type="entry name" value="Sig_transdc_resp-reg_C-effctor"/>
</dbReference>
<dbReference type="InterPro" id="IPR039420">
    <property type="entry name" value="WalR-like"/>
</dbReference>
<keyword evidence="1 3" id="KW-0597">Phosphoprotein</keyword>
<dbReference type="PROSITE" id="PS50043">
    <property type="entry name" value="HTH_LUXR_2"/>
    <property type="match status" value="1"/>
</dbReference>
<reference evidence="6 7" key="1">
    <citation type="journal article" date="2015" name="Genome Announc.">
        <title>Complete Genome Sequence of Pseudoxanthomonas suwonensis Strain J1, a Cellulose-Degrading Bacterium Isolated from Leaf- and Wood-Enriched Soil.</title>
        <authorList>
            <person name="Hou L."/>
            <person name="Jiang J."/>
            <person name="Xu Z."/>
            <person name="Zhou Y."/>
            <person name="Leung F.C."/>
        </authorList>
    </citation>
    <scope>NUCLEOTIDE SEQUENCE [LARGE SCALE GENOMIC DNA]</scope>
    <source>
        <strain evidence="6 7">J1</strain>
    </source>
</reference>
<feature type="domain" description="HTH luxR-type" evidence="4">
    <location>
        <begin position="142"/>
        <end position="207"/>
    </location>
</feature>
<dbReference type="CDD" id="cd17535">
    <property type="entry name" value="REC_NarL-like"/>
    <property type="match status" value="1"/>
</dbReference>
<evidence type="ECO:0000313" key="6">
    <source>
        <dbReference type="EMBL" id="AKC86680.1"/>
    </source>
</evidence>
<dbReference type="GO" id="GO:0006355">
    <property type="term" value="P:regulation of DNA-templated transcription"/>
    <property type="evidence" value="ECO:0007669"/>
    <property type="project" value="InterPro"/>
</dbReference>
<accession>A0A0E3UN70</accession>
<evidence type="ECO:0000256" key="3">
    <source>
        <dbReference type="PROSITE-ProRule" id="PRU00169"/>
    </source>
</evidence>
<keyword evidence="7" id="KW-1185">Reference proteome</keyword>
<proteinExistence type="predicted"/>
<sequence length="212" mass="22700">MTAVIASAARPRVLLADDHQIVAEGVARLLAPDYELLAILSNGNALVDAVLEERPDIVIADIAMPDMSGIEALRQLRQAGSMAPVVFLTMHNEPAMVEEALDAGARGYVLKAAAGEELLQAMREVLAGGAYVSPALWRSVIGRSSRPALTARQKTVLTLLAEGLRSREIAARLGLSVRTVEAHRHALMQAMNARNSIELVREATRLGLITTP</sequence>
<dbReference type="CDD" id="cd06170">
    <property type="entry name" value="LuxR_C_like"/>
    <property type="match status" value="1"/>
</dbReference>
<dbReference type="InterPro" id="IPR011006">
    <property type="entry name" value="CheY-like_superfamily"/>
</dbReference>
<dbReference type="OrthoDB" id="9796655at2"/>
<dbReference type="InterPro" id="IPR000792">
    <property type="entry name" value="Tscrpt_reg_LuxR_C"/>
</dbReference>
<dbReference type="SUPFAM" id="SSF52172">
    <property type="entry name" value="CheY-like"/>
    <property type="match status" value="1"/>
</dbReference>
<dbReference type="SUPFAM" id="SSF46894">
    <property type="entry name" value="C-terminal effector domain of the bipartite response regulators"/>
    <property type="match status" value="1"/>
</dbReference>
<keyword evidence="2" id="KW-0238">DNA-binding</keyword>
<dbReference type="Gene3D" id="3.40.50.2300">
    <property type="match status" value="1"/>
</dbReference>
<dbReference type="Pfam" id="PF00072">
    <property type="entry name" value="Response_reg"/>
    <property type="match status" value="1"/>
</dbReference>
<dbReference type="RefSeq" id="WP_082112908.1">
    <property type="nucleotide sequence ID" value="NZ_CP011144.1"/>
</dbReference>
<dbReference type="Proteomes" id="UP000033067">
    <property type="component" value="Chromosome"/>
</dbReference>
<name>A0A0E3UN70_9GAMM</name>
<dbReference type="InterPro" id="IPR001789">
    <property type="entry name" value="Sig_transdc_resp-reg_receiver"/>
</dbReference>
<dbReference type="EMBL" id="CP011144">
    <property type="protein sequence ID" value="AKC86680.1"/>
    <property type="molecule type" value="Genomic_DNA"/>
</dbReference>
<evidence type="ECO:0000256" key="1">
    <source>
        <dbReference type="ARBA" id="ARBA00022553"/>
    </source>
</evidence>
<evidence type="ECO:0000256" key="2">
    <source>
        <dbReference type="ARBA" id="ARBA00023125"/>
    </source>
</evidence>
<dbReference type="InterPro" id="IPR058245">
    <property type="entry name" value="NreC/VraR/RcsB-like_REC"/>
</dbReference>
<dbReference type="AlphaFoldDB" id="A0A0E3UN70"/>
<dbReference type="SMART" id="SM00421">
    <property type="entry name" value="HTH_LUXR"/>
    <property type="match status" value="1"/>
</dbReference>
<dbReference type="GO" id="GO:0000160">
    <property type="term" value="P:phosphorelay signal transduction system"/>
    <property type="evidence" value="ECO:0007669"/>
    <property type="project" value="InterPro"/>
</dbReference>
<dbReference type="Pfam" id="PF00196">
    <property type="entry name" value="GerE"/>
    <property type="match status" value="1"/>
</dbReference>
<evidence type="ECO:0000313" key="7">
    <source>
        <dbReference type="Proteomes" id="UP000033067"/>
    </source>
</evidence>
<dbReference type="PANTHER" id="PTHR43214:SF43">
    <property type="entry name" value="TWO-COMPONENT RESPONSE REGULATOR"/>
    <property type="match status" value="1"/>
</dbReference>
<protein>
    <recommendedName>
        <fullName evidence="8">Two component transcriptional regulator, LuxR family</fullName>
    </recommendedName>
</protein>
<dbReference type="PANTHER" id="PTHR43214">
    <property type="entry name" value="TWO-COMPONENT RESPONSE REGULATOR"/>
    <property type="match status" value="1"/>
</dbReference>
<dbReference type="SMART" id="SM00448">
    <property type="entry name" value="REC"/>
    <property type="match status" value="1"/>
</dbReference>
<dbReference type="PATRIC" id="fig|314722.6.peg.1679"/>
<organism evidence="6 7">
    <name type="scientific">Pseudoxanthomonas suwonensis</name>
    <dbReference type="NCBI Taxonomy" id="314722"/>
    <lineage>
        <taxon>Bacteria</taxon>
        <taxon>Pseudomonadati</taxon>
        <taxon>Pseudomonadota</taxon>
        <taxon>Gammaproteobacteria</taxon>
        <taxon>Lysobacterales</taxon>
        <taxon>Lysobacteraceae</taxon>
        <taxon>Pseudoxanthomonas</taxon>
    </lineage>
</organism>
<dbReference type="GO" id="GO:0003677">
    <property type="term" value="F:DNA binding"/>
    <property type="evidence" value="ECO:0007669"/>
    <property type="project" value="UniProtKB-KW"/>
</dbReference>
<evidence type="ECO:0000259" key="4">
    <source>
        <dbReference type="PROSITE" id="PS50043"/>
    </source>
</evidence>
<feature type="modified residue" description="4-aspartylphosphate" evidence="3">
    <location>
        <position position="61"/>
    </location>
</feature>
<gene>
    <name evidence="6" type="ORF">WQ53_07830</name>
</gene>
<feature type="domain" description="Response regulatory" evidence="5">
    <location>
        <begin position="12"/>
        <end position="126"/>
    </location>
</feature>
<dbReference type="PROSITE" id="PS50110">
    <property type="entry name" value="RESPONSE_REGULATORY"/>
    <property type="match status" value="1"/>
</dbReference>
<evidence type="ECO:0000259" key="5">
    <source>
        <dbReference type="PROSITE" id="PS50110"/>
    </source>
</evidence>
<dbReference type="PRINTS" id="PR00038">
    <property type="entry name" value="HTHLUXR"/>
</dbReference>
<evidence type="ECO:0008006" key="8">
    <source>
        <dbReference type="Google" id="ProtNLM"/>
    </source>
</evidence>